<reference evidence="3 6" key="2">
    <citation type="submission" date="2019-08" db="EMBL/GenBank/DDBJ databases">
        <title>The genome sequence of a newly discovered highly antifungal drug resistant Aspergillus species, Aspergillus tanneri NIH 1004.</title>
        <authorList>
            <person name="Mounaud S."/>
            <person name="Singh I."/>
            <person name="Joardar V."/>
            <person name="Pakala S."/>
            <person name="Pakala S."/>
            <person name="Venepally P."/>
            <person name="Chung J.K."/>
            <person name="Losada L."/>
            <person name="Nierman W.C."/>
        </authorList>
    </citation>
    <scope>NUCLEOTIDE SEQUENCE [LARGE SCALE GENOMIC DNA]</scope>
    <source>
        <strain evidence="3 6">NIH1004</strain>
    </source>
</reference>
<evidence type="ECO:0000313" key="5">
    <source>
        <dbReference type="Proteomes" id="UP000308092"/>
    </source>
</evidence>
<evidence type="ECO:0000313" key="4">
    <source>
        <dbReference type="EMBL" id="THC90776.1"/>
    </source>
</evidence>
<name>A0A4S3J724_9EURO</name>
<dbReference type="InterPro" id="IPR001394">
    <property type="entry name" value="Peptidase_C19_UCH"/>
</dbReference>
<evidence type="ECO:0000313" key="6">
    <source>
        <dbReference type="Proteomes" id="UP000324241"/>
    </source>
</evidence>
<dbReference type="Proteomes" id="UP000324241">
    <property type="component" value="Unassembled WGS sequence"/>
</dbReference>
<dbReference type="Pfam" id="PF00443">
    <property type="entry name" value="UCH"/>
    <property type="match status" value="1"/>
</dbReference>
<comment type="caution">
    <text evidence="4">The sequence shown here is derived from an EMBL/GenBank/DDBJ whole genome shotgun (WGS) entry which is preliminary data.</text>
</comment>
<evidence type="ECO:0000313" key="3">
    <source>
        <dbReference type="EMBL" id="KAA8647517.1"/>
    </source>
</evidence>
<dbReference type="AlphaFoldDB" id="A0A4S3J724"/>
<keyword evidence="5" id="KW-1185">Reference proteome</keyword>
<feature type="region of interest" description="Disordered" evidence="1">
    <location>
        <begin position="1"/>
        <end position="35"/>
    </location>
</feature>
<evidence type="ECO:0000259" key="2">
    <source>
        <dbReference type="PROSITE" id="PS50235"/>
    </source>
</evidence>
<dbReference type="PROSITE" id="PS50235">
    <property type="entry name" value="USP_3"/>
    <property type="match status" value="1"/>
</dbReference>
<dbReference type="STRING" id="1220188.A0A4S3J724"/>
<sequence length="194" mass="23016">MDHQNTQARQGDQARREPPVSTAWNPLYRGSQNPRGFKNPKNLCYRNSALQLLLHSPLLANWMAYYRDSPDHNCNSKDACFVCLFHHLFFTFRRGEQSKDDHEKALEPVWEKMLIGSWIDIDRNQQQDVREFIEKFFRQIYNETDEVMHTSHSELHKFLMIQTKKRFECQTCGRNTMSLQTDQQFILVATFPDG</sequence>
<dbReference type="GeneID" id="54328912"/>
<dbReference type="InterPro" id="IPR038765">
    <property type="entry name" value="Papain-like_cys_pep_sf"/>
</dbReference>
<dbReference type="EMBL" id="QUQM01000004">
    <property type="protein sequence ID" value="KAA8647517.1"/>
    <property type="molecule type" value="Genomic_DNA"/>
</dbReference>
<dbReference type="Gene3D" id="3.90.70.10">
    <property type="entry name" value="Cysteine proteinases"/>
    <property type="match status" value="1"/>
</dbReference>
<dbReference type="Proteomes" id="UP000308092">
    <property type="component" value="Unassembled WGS sequence"/>
</dbReference>
<dbReference type="RefSeq" id="XP_033426878.1">
    <property type="nucleotide sequence ID" value="XM_033570846.1"/>
</dbReference>
<dbReference type="EMBL" id="SOSA01000483">
    <property type="protein sequence ID" value="THC90776.1"/>
    <property type="molecule type" value="Genomic_DNA"/>
</dbReference>
<gene>
    <name evidence="3" type="ORF">ATNIH1004_006210</name>
    <name evidence="4" type="ORF">EYZ11_009754</name>
</gene>
<protein>
    <recommendedName>
        <fullName evidence="2">USP domain-containing protein</fullName>
    </recommendedName>
</protein>
<feature type="compositionally biased region" description="Polar residues" evidence="1">
    <location>
        <begin position="1"/>
        <end position="10"/>
    </location>
</feature>
<accession>A0A4S3J724</accession>
<organism evidence="4 5">
    <name type="scientific">Aspergillus tanneri</name>
    <dbReference type="NCBI Taxonomy" id="1220188"/>
    <lineage>
        <taxon>Eukaryota</taxon>
        <taxon>Fungi</taxon>
        <taxon>Dikarya</taxon>
        <taxon>Ascomycota</taxon>
        <taxon>Pezizomycotina</taxon>
        <taxon>Eurotiomycetes</taxon>
        <taxon>Eurotiomycetidae</taxon>
        <taxon>Eurotiales</taxon>
        <taxon>Aspergillaceae</taxon>
        <taxon>Aspergillus</taxon>
        <taxon>Aspergillus subgen. Circumdati</taxon>
    </lineage>
</organism>
<dbReference type="VEuPathDB" id="FungiDB:EYZ11_009754"/>
<dbReference type="GO" id="GO:0004843">
    <property type="term" value="F:cysteine-type deubiquitinase activity"/>
    <property type="evidence" value="ECO:0007669"/>
    <property type="project" value="InterPro"/>
</dbReference>
<proteinExistence type="predicted"/>
<evidence type="ECO:0000256" key="1">
    <source>
        <dbReference type="SAM" id="MobiDB-lite"/>
    </source>
</evidence>
<reference evidence="4 5" key="1">
    <citation type="submission" date="2019-03" db="EMBL/GenBank/DDBJ databases">
        <title>The genome sequence of a newly discovered highly antifungal drug resistant Aspergillus species, Aspergillus tanneri NIH 1004.</title>
        <authorList>
            <person name="Mounaud S."/>
            <person name="Singh I."/>
            <person name="Joardar V."/>
            <person name="Pakala S."/>
            <person name="Pakala S."/>
            <person name="Venepally P."/>
            <person name="Hoover J."/>
            <person name="Nierman W."/>
            <person name="Chung J."/>
            <person name="Losada L."/>
        </authorList>
    </citation>
    <scope>NUCLEOTIDE SEQUENCE [LARGE SCALE GENOMIC DNA]</scope>
    <source>
        <strain evidence="4 5">NIH1004</strain>
    </source>
</reference>
<dbReference type="InterPro" id="IPR028889">
    <property type="entry name" value="USP"/>
</dbReference>
<dbReference type="GO" id="GO:0016579">
    <property type="term" value="P:protein deubiquitination"/>
    <property type="evidence" value="ECO:0007669"/>
    <property type="project" value="InterPro"/>
</dbReference>
<feature type="domain" description="USP" evidence="2">
    <location>
        <begin position="35"/>
        <end position="194"/>
    </location>
</feature>
<dbReference type="SUPFAM" id="SSF54001">
    <property type="entry name" value="Cysteine proteinases"/>
    <property type="match status" value="1"/>
</dbReference>
<dbReference type="OrthoDB" id="289038at2759"/>